<dbReference type="EMBL" id="CP059165">
    <property type="protein sequence ID" value="QLL07567.1"/>
    <property type="molecule type" value="Genomic_DNA"/>
</dbReference>
<dbReference type="Pfam" id="PF12833">
    <property type="entry name" value="HTH_18"/>
    <property type="match status" value="1"/>
</dbReference>
<dbReference type="InterPro" id="IPR018060">
    <property type="entry name" value="HTH_AraC"/>
</dbReference>
<accession>A0A7D6DXY4</accession>
<name>A0A7D6DXY4_9MYCO</name>
<reference evidence="5" key="1">
    <citation type="submission" date="2020-07" db="EMBL/GenBank/DDBJ databases">
        <title>Description of Mycobacterium gordonae subsp. intergordonae subsp.nov. and Mycobacterium gordonae subsp. gordonae subsp. nov.</title>
        <authorList>
            <person name="Huang H."/>
        </authorList>
    </citation>
    <scope>NUCLEOTIDE SEQUENCE [LARGE SCALE GENOMIC DNA]</scope>
    <source>
        <strain evidence="5">24T</strain>
    </source>
</reference>
<evidence type="ECO:0000259" key="4">
    <source>
        <dbReference type="PROSITE" id="PS01124"/>
    </source>
</evidence>
<dbReference type="InterPro" id="IPR050204">
    <property type="entry name" value="AraC_XylS_family_regulators"/>
</dbReference>
<evidence type="ECO:0000313" key="6">
    <source>
        <dbReference type="Proteomes" id="UP000510682"/>
    </source>
</evidence>
<dbReference type="KEGG" id="mgor:H0P51_00600"/>
<evidence type="ECO:0000256" key="3">
    <source>
        <dbReference type="ARBA" id="ARBA00023163"/>
    </source>
</evidence>
<reference evidence="5" key="2">
    <citation type="submission" date="2020-07" db="EMBL/GenBank/DDBJ databases">
        <authorList>
            <person name="Yu X."/>
        </authorList>
    </citation>
    <scope>NUCLEOTIDE SEQUENCE [LARGE SCALE GENOMIC DNA]</scope>
    <source>
        <strain evidence="5">24T</strain>
    </source>
</reference>
<evidence type="ECO:0000313" key="5">
    <source>
        <dbReference type="EMBL" id="QLL07567.1"/>
    </source>
</evidence>
<feature type="domain" description="HTH araC/xylS-type" evidence="4">
    <location>
        <begin position="235"/>
        <end position="336"/>
    </location>
</feature>
<dbReference type="Gene3D" id="1.10.10.60">
    <property type="entry name" value="Homeodomain-like"/>
    <property type="match status" value="1"/>
</dbReference>
<protein>
    <submittedName>
        <fullName evidence="5">Helix-turn-helix transcriptional regulator</fullName>
    </submittedName>
</protein>
<dbReference type="GO" id="GO:0043565">
    <property type="term" value="F:sequence-specific DNA binding"/>
    <property type="evidence" value="ECO:0007669"/>
    <property type="project" value="InterPro"/>
</dbReference>
<dbReference type="PROSITE" id="PS01124">
    <property type="entry name" value="HTH_ARAC_FAMILY_2"/>
    <property type="match status" value="1"/>
</dbReference>
<dbReference type="AlphaFoldDB" id="A0A7D6DXY4"/>
<keyword evidence="1" id="KW-0805">Transcription regulation</keyword>
<dbReference type="Proteomes" id="UP000510682">
    <property type="component" value="Chromosome"/>
</dbReference>
<keyword evidence="2" id="KW-0238">DNA-binding</keyword>
<dbReference type="GO" id="GO:0003700">
    <property type="term" value="F:DNA-binding transcription factor activity"/>
    <property type="evidence" value="ECO:0007669"/>
    <property type="project" value="InterPro"/>
</dbReference>
<dbReference type="InterPro" id="IPR009057">
    <property type="entry name" value="Homeodomain-like_sf"/>
</dbReference>
<keyword evidence="6" id="KW-1185">Reference proteome</keyword>
<organism evidence="5 6">
    <name type="scientific">Mycobacterium vicinigordonae</name>
    <dbReference type="NCBI Taxonomy" id="1719132"/>
    <lineage>
        <taxon>Bacteria</taxon>
        <taxon>Bacillati</taxon>
        <taxon>Actinomycetota</taxon>
        <taxon>Actinomycetes</taxon>
        <taxon>Mycobacteriales</taxon>
        <taxon>Mycobacteriaceae</taxon>
        <taxon>Mycobacterium</taxon>
    </lineage>
</organism>
<keyword evidence="3" id="KW-0804">Transcription</keyword>
<dbReference type="SMART" id="SM00342">
    <property type="entry name" value="HTH_ARAC"/>
    <property type="match status" value="1"/>
</dbReference>
<dbReference type="SUPFAM" id="SSF46689">
    <property type="entry name" value="Homeodomain-like"/>
    <property type="match status" value="2"/>
</dbReference>
<evidence type="ECO:0000256" key="1">
    <source>
        <dbReference type="ARBA" id="ARBA00023015"/>
    </source>
</evidence>
<dbReference type="InterPro" id="IPR035418">
    <property type="entry name" value="AraC-bd_2"/>
</dbReference>
<dbReference type="PANTHER" id="PTHR46796:SF12">
    <property type="entry name" value="HTH-TYPE DNA-BINDING TRANSCRIPTIONAL ACTIVATOR EUTR"/>
    <property type="match status" value="1"/>
</dbReference>
<evidence type="ECO:0000256" key="2">
    <source>
        <dbReference type="ARBA" id="ARBA00023125"/>
    </source>
</evidence>
<sequence>MLEKLNGELTRPWTLSDPVTQPELTVTRAASNADEATVLLREVYHDLNVSAPSTDLRMQLRYVDLSKVKLVGLKMTHSTVVTQPFPYYVVATTLAGRAHYTTCGTSRAIPHRDRTIMAPGTSPRINYLAPSNEVMTISLDPLALEDELSALLGRPVASPIRFYDMPDRPRDVRPFDRALTVLGQELSGPSVIADQPKMSGYFVRLLMAGLLLDHPHSYSEELSRPTGFTGPRSVRSAVQVIDSDPMSVASVTDLARRANVSVRSLEDGFRSHLGISPMRYLRDVRLACAHDMLKRSDPDSTTATAIAHHWGFNHYGRFVSEYRAKFGRTPAETLRTGG</sequence>
<dbReference type="PANTHER" id="PTHR46796">
    <property type="entry name" value="HTH-TYPE TRANSCRIPTIONAL ACTIVATOR RHAS-RELATED"/>
    <property type="match status" value="1"/>
</dbReference>
<dbReference type="RefSeq" id="WP_180916140.1">
    <property type="nucleotide sequence ID" value="NZ_CP059165.1"/>
</dbReference>
<dbReference type="Pfam" id="PF14525">
    <property type="entry name" value="AraC_binding_2"/>
    <property type="match status" value="1"/>
</dbReference>
<gene>
    <name evidence="5" type="ORF">H0P51_00600</name>
</gene>
<proteinExistence type="predicted"/>